<evidence type="ECO:0000313" key="2">
    <source>
        <dbReference type="Proteomes" id="UP001596053"/>
    </source>
</evidence>
<dbReference type="Proteomes" id="UP001596053">
    <property type="component" value="Unassembled WGS sequence"/>
</dbReference>
<dbReference type="EMBL" id="JBHSLW010000034">
    <property type="protein sequence ID" value="MFC5421988.1"/>
    <property type="molecule type" value="Genomic_DNA"/>
</dbReference>
<sequence length="73" mass="8317">MTIWRRNRQRRLATRRIAERVLDREERLAREICAAIHYGGCTCAQNAAADSCGKMKWAAKRAIRFLHGEGASS</sequence>
<proteinExistence type="predicted"/>
<comment type="caution">
    <text evidence="1">The sequence shown here is derived from an EMBL/GenBank/DDBJ whole genome shotgun (WGS) entry which is preliminary data.</text>
</comment>
<keyword evidence="2" id="KW-1185">Reference proteome</keyword>
<accession>A0ABW0IXT1</accession>
<name>A0ABW0IXT1_9HYPH</name>
<organism evidence="1 2">
    <name type="scientific">Bosea eneae</name>
    <dbReference type="NCBI Taxonomy" id="151454"/>
    <lineage>
        <taxon>Bacteria</taxon>
        <taxon>Pseudomonadati</taxon>
        <taxon>Pseudomonadota</taxon>
        <taxon>Alphaproteobacteria</taxon>
        <taxon>Hyphomicrobiales</taxon>
        <taxon>Boseaceae</taxon>
        <taxon>Bosea</taxon>
    </lineage>
</organism>
<gene>
    <name evidence="1" type="ORF">ACFPOB_20710</name>
</gene>
<protein>
    <recommendedName>
        <fullName evidence="3">GcrA cell cycle regulator</fullName>
    </recommendedName>
</protein>
<dbReference type="RefSeq" id="WP_377800291.1">
    <property type="nucleotide sequence ID" value="NZ_JBHSLW010000034.1"/>
</dbReference>
<evidence type="ECO:0000313" key="1">
    <source>
        <dbReference type="EMBL" id="MFC5421988.1"/>
    </source>
</evidence>
<reference evidence="2" key="1">
    <citation type="journal article" date="2019" name="Int. J. Syst. Evol. Microbiol.">
        <title>The Global Catalogue of Microorganisms (GCM) 10K type strain sequencing project: providing services to taxonomists for standard genome sequencing and annotation.</title>
        <authorList>
            <consortium name="The Broad Institute Genomics Platform"/>
            <consortium name="The Broad Institute Genome Sequencing Center for Infectious Disease"/>
            <person name="Wu L."/>
            <person name="Ma J."/>
        </authorList>
    </citation>
    <scope>NUCLEOTIDE SEQUENCE [LARGE SCALE GENOMIC DNA]</scope>
    <source>
        <strain evidence="2">NCAIM B.01391</strain>
    </source>
</reference>
<evidence type="ECO:0008006" key="3">
    <source>
        <dbReference type="Google" id="ProtNLM"/>
    </source>
</evidence>